<evidence type="ECO:0000313" key="2">
    <source>
        <dbReference type="EMBL" id="WMV50307.1"/>
    </source>
</evidence>
<proteinExistence type="predicted"/>
<feature type="region of interest" description="Disordered" evidence="1">
    <location>
        <begin position="161"/>
        <end position="180"/>
    </location>
</feature>
<keyword evidence="3" id="KW-1185">Reference proteome</keyword>
<protein>
    <submittedName>
        <fullName evidence="2">Uncharacterized protein</fullName>
    </submittedName>
</protein>
<dbReference type="Proteomes" id="UP001234989">
    <property type="component" value="Chromosome 10"/>
</dbReference>
<evidence type="ECO:0000256" key="1">
    <source>
        <dbReference type="SAM" id="MobiDB-lite"/>
    </source>
</evidence>
<name>A0AAF0UQ44_SOLVR</name>
<organism evidence="2 3">
    <name type="scientific">Solanum verrucosum</name>
    <dbReference type="NCBI Taxonomy" id="315347"/>
    <lineage>
        <taxon>Eukaryota</taxon>
        <taxon>Viridiplantae</taxon>
        <taxon>Streptophyta</taxon>
        <taxon>Embryophyta</taxon>
        <taxon>Tracheophyta</taxon>
        <taxon>Spermatophyta</taxon>
        <taxon>Magnoliopsida</taxon>
        <taxon>eudicotyledons</taxon>
        <taxon>Gunneridae</taxon>
        <taxon>Pentapetalae</taxon>
        <taxon>asterids</taxon>
        <taxon>lamiids</taxon>
        <taxon>Solanales</taxon>
        <taxon>Solanaceae</taxon>
        <taxon>Solanoideae</taxon>
        <taxon>Solaneae</taxon>
        <taxon>Solanum</taxon>
    </lineage>
</organism>
<gene>
    <name evidence="2" type="ORF">MTR67_043692</name>
</gene>
<reference evidence="2" key="1">
    <citation type="submission" date="2023-08" db="EMBL/GenBank/DDBJ databases">
        <title>A de novo genome assembly of Solanum verrucosum Schlechtendal, a Mexican diploid species geographically isolated from the other diploid A-genome species in potato relatives.</title>
        <authorList>
            <person name="Hosaka K."/>
        </authorList>
    </citation>
    <scope>NUCLEOTIDE SEQUENCE</scope>
    <source>
        <tissue evidence="2">Young leaves</tissue>
    </source>
</reference>
<accession>A0AAF0UQ44</accession>
<dbReference type="AlphaFoldDB" id="A0AAF0UQ44"/>
<evidence type="ECO:0000313" key="3">
    <source>
        <dbReference type="Proteomes" id="UP001234989"/>
    </source>
</evidence>
<dbReference type="EMBL" id="CP133621">
    <property type="protein sequence ID" value="WMV50307.1"/>
    <property type="molecule type" value="Genomic_DNA"/>
</dbReference>
<sequence>MKGIKRFERRGKPSPMFIGPFEILSRMDDSLSFEEEPMTSLDTVEWHASRGSRLSFVKVLSFRSLAHEKIDFSQRLEILTLDQNSENFTLFVTLIVREVWSNFLILIRLNERNSMPPRRAYARNANACNADIVPLVPNHKVSNAKFQNAIHLLAQSMTKQNNQQVPIPTNKKGGSVASRV</sequence>